<evidence type="ECO:0000256" key="1">
    <source>
        <dbReference type="ARBA" id="ARBA00004141"/>
    </source>
</evidence>
<dbReference type="GO" id="GO:0016020">
    <property type="term" value="C:membrane"/>
    <property type="evidence" value="ECO:0007669"/>
    <property type="project" value="UniProtKB-SubCell"/>
</dbReference>
<dbReference type="PANTHER" id="PTHR12300:SF161">
    <property type="entry name" value="RECEPTOR EXPRESSION-ENHANCING PROTEIN"/>
    <property type="match status" value="1"/>
</dbReference>
<dbReference type="PANTHER" id="PTHR12300">
    <property type="entry name" value="HVA22-LIKE PROTEINS"/>
    <property type="match status" value="1"/>
</dbReference>
<reference evidence="7 8" key="1">
    <citation type="submission" date="2019-01" db="EMBL/GenBank/DDBJ databases">
        <authorList>
            <person name="Sayadi A."/>
        </authorList>
    </citation>
    <scope>NUCLEOTIDE SEQUENCE [LARGE SCALE GENOMIC DNA]</scope>
</reference>
<evidence type="ECO:0000256" key="2">
    <source>
        <dbReference type="ARBA" id="ARBA00008573"/>
    </source>
</evidence>
<keyword evidence="3 6" id="KW-0812">Transmembrane</keyword>
<comment type="subcellular location">
    <subcellularLocation>
        <location evidence="1 6">Membrane</location>
        <topology evidence="1 6">Multi-pass membrane protein</topology>
    </subcellularLocation>
</comment>
<gene>
    <name evidence="7" type="ORF">CALMAC_LOCUS3455</name>
</gene>
<feature type="non-terminal residue" evidence="7">
    <location>
        <position position="1"/>
    </location>
</feature>
<evidence type="ECO:0000256" key="4">
    <source>
        <dbReference type="ARBA" id="ARBA00022989"/>
    </source>
</evidence>
<dbReference type="Proteomes" id="UP000410492">
    <property type="component" value="Unassembled WGS sequence"/>
</dbReference>
<name>A0A653BSQ2_CALMS</name>
<comment type="similarity">
    <text evidence="2 6">Belongs to the DP1 family.</text>
</comment>
<dbReference type="Pfam" id="PF03134">
    <property type="entry name" value="TB2_DP1_HVA22"/>
    <property type="match status" value="1"/>
</dbReference>
<protein>
    <recommendedName>
        <fullName evidence="6">Receptor expression-enhancing protein</fullName>
    </recommendedName>
</protein>
<organism evidence="7 8">
    <name type="scientific">Callosobruchus maculatus</name>
    <name type="common">Southern cowpea weevil</name>
    <name type="synonym">Pulse bruchid</name>
    <dbReference type="NCBI Taxonomy" id="64391"/>
    <lineage>
        <taxon>Eukaryota</taxon>
        <taxon>Metazoa</taxon>
        <taxon>Ecdysozoa</taxon>
        <taxon>Arthropoda</taxon>
        <taxon>Hexapoda</taxon>
        <taxon>Insecta</taxon>
        <taxon>Pterygota</taxon>
        <taxon>Neoptera</taxon>
        <taxon>Endopterygota</taxon>
        <taxon>Coleoptera</taxon>
        <taxon>Polyphaga</taxon>
        <taxon>Cucujiformia</taxon>
        <taxon>Chrysomeloidea</taxon>
        <taxon>Chrysomelidae</taxon>
        <taxon>Bruchinae</taxon>
        <taxon>Bruchini</taxon>
        <taxon>Callosobruchus</taxon>
    </lineage>
</organism>
<dbReference type="InterPro" id="IPR004345">
    <property type="entry name" value="TB2_DP1_HVA22"/>
</dbReference>
<evidence type="ECO:0000256" key="3">
    <source>
        <dbReference type="ARBA" id="ARBA00022692"/>
    </source>
</evidence>
<keyword evidence="4 6" id="KW-1133">Transmembrane helix</keyword>
<sequence>NDLKQYDPKILSPLFSVIGEAHHNLCSAYRENEARKTSTDRQTNRLKEMSSVGFIAFWLIWGFAAQLVCNCVGFLYPAYTSIKAIESRSQEDDTKWLTYWVVFAVFTIVEFFADIIVGWFPLYWLVKFVFLLWLMVPISNNGSVILYNKIIRPYFLKHHTVIDNTINSIKENGNFTNGIARSPTSERLLWPASHNRTL</sequence>
<evidence type="ECO:0000313" key="7">
    <source>
        <dbReference type="EMBL" id="VEN38624.1"/>
    </source>
</evidence>
<evidence type="ECO:0000256" key="5">
    <source>
        <dbReference type="ARBA" id="ARBA00023136"/>
    </source>
</evidence>
<evidence type="ECO:0000256" key="6">
    <source>
        <dbReference type="RuleBase" id="RU362006"/>
    </source>
</evidence>
<dbReference type="OrthoDB" id="10009287at2759"/>
<dbReference type="AlphaFoldDB" id="A0A653BSQ2"/>
<feature type="transmembrane region" description="Helical" evidence="6">
    <location>
        <begin position="128"/>
        <end position="147"/>
    </location>
</feature>
<accession>A0A653BSQ2</accession>
<keyword evidence="5 6" id="KW-0472">Membrane</keyword>
<feature type="transmembrane region" description="Helical" evidence="6">
    <location>
        <begin position="55"/>
        <end position="76"/>
    </location>
</feature>
<feature type="transmembrane region" description="Helical" evidence="6">
    <location>
        <begin position="97"/>
        <end position="122"/>
    </location>
</feature>
<evidence type="ECO:0000313" key="8">
    <source>
        <dbReference type="Proteomes" id="UP000410492"/>
    </source>
</evidence>
<dbReference type="EMBL" id="CAACVG010004760">
    <property type="protein sequence ID" value="VEN38624.1"/>
    <property type="molecule type" value="Genomic_DNA"/>
</dbReference>
<proteinExistence type="inferred from homology"/>
<keyword evidence="8" id="KW-1185">Reference proteome</keyword>